<reference evidence="3 5" key="1">
    <citation type="submission" date="2016-05" db="EMBL/GenBank/DDBJ databases">
        <authorList>
            <person name="Johnson T.J."/>
            <person name="Youmans B.P."/>
            <person name="Case K.A."/>
        </authorList>
    </citation>
    <scope>NUCLEOTIDE SEQUENCE [LARGE SCALE GENOMIC DNA]</scope>
    <source>
        <strain evidence="3 5">UMNLC6</strain>
    </source>
</reference>
<dbReference type="RefSeq" id="WP_013086869.1">
    <property type="nucleotide sequence ID" value="NZ_CABMHY010000016.1"/>
</dbReference>
<protein>
    <submittedName>
        <fullName evidence="3">Antitoxin HicB</fullName>
    </submittedName>
    <submittedName>
        <fullName evidence="4">HicB family protein</fullName>
    </submittedName>
</protein>
<dbReference type="OMA" id="EYLANWA"/>
<proteinExistence type="predicted"/>
<evidence type="ECO:0000313" key="2">
    <source>
        <dbReference type="EMBL" id="KAA8811901.1"/>
    </source>
</evidence>
<evidence type="ECO:0000313" key="5">
    <source>
        <dbReference type="Proteomes" id="UP000198437"/>
    </source>
</evidence>
<dbReference type="EMBL" id="LYQW01000006">
    <property type="protein sequence ID" value="OXC23695.1"/>
    <property type="molecule type" value="Genomic_DNA"/>
</dbReference>
<reference evidence="4 6" key="2">
    <citation type="submission" date="2017-12" db="EMBL/GenBank/DDBJ databases">
        <title>Phylogenetic diversity of female urinary microbiome.</title>
        <authorList>
            <person name="Thomas-White K."/>
            <person name="Wolfe A.J."/>
        </authorList>
    </citation>
    <scope>NUCLEOTIDE SEQUENCE [LARGE SCALE GENOMIC DNA]</scope>
    <source>
        <strain evidence="4 6">UMB0085</strain>
    </source>
</reference>
<reference evidence="2 7" key="3">
    <citation type="submission" date="2019-09" db="EMBL/GenBank/DDBJ databases">
        <title>Comparative analysis of L. crispatus genomes revealed niche specific adaptation to different host and body sites.</title>
        <authorList>
            <person name="Pan M."/>
            <person name="Hidalgo-Cantabrana C."/>
            <person name="Barrangou R."/>
        </authorList>
    </citation>
    <scope>NUCLEOTIDE SEQUENCE [LARGE SCALE GENOMIC DNA]</scope>
    <source>
        <strain evidence="2 7">NCK2488</strain>
    </source>
</reference>
<dbReference type="Proteomes" id="UP000235119">
    <property type="component" value="Unassembled WGS sequence"/>
</dbReference>
<accession>A0A226SWS9</accession>
<dbReference type="Proteomes" id="UP000324504">
    <property type="component" value="Unassembled WGS sequence"/>
</dbReference>
<dbReference type="EMBL" id="PKIW01000015">
    <property type="protein sequence ID" value="PLT11575.1"/>
    <property type="molecule type" value="Genomic_DNA"/>
</dbReference>
<name>A0A226SWS9_9LACO</name>
<dbReference type="AlphaFoldDB" id="A0A226SWS9"/>
<sequence>MKNKVLYPVIAKEYNDDGHYFVVTSPNVQGMIVEGDTLEEAIEEASFDIADWFEVKGKIEKVADPSKWHLEKDEKLVYVPVNLTNFYKKYGKTVRKNISVPEYLANWAKENKINVSRVASDALKALQEQRA</sequence>
<dbReference type="InterPro" id="IPR031807">
    <property type="entry name" value="HicB-like"/>
</dbReference>
<dbReference type="SUPFAM" id="SSF143100">
    <property type="entry name" value="TTHA1013/TTHA0281-like"/>
    <property type="match status" value="1"/>
</dbReference>
<gene>
    <name evidence="3" type="ORF">AYP82_06285</name>
    <name evidence="4" type="ORF">CYJ79_04340</name>
    <name evidence="2" type="ORF">F1C09_08740</name>
</gene>
<organism evidence="4 6">
    <name type="scientific">Lactobacillus crispatus</name>
    <dbReference type="NCBI Taxonomy" id="47770"/>
    <lineage>
        <taxon>Bacteria</taxon>
        <taxon>Bacillati</taxon>
        <taxon>Bacillota</taxon>
        <taxon>Bacilli</taxon>
        <taxon>Lactobacillales</taxon>
        <taxon>Lactobacillaceae</taxon>
        <taxon>Lactobacillus</taxon>
    </lineage>
</organism>
<dbReference type="Gene3D" id="3.30.160.250">
    <property type="match status" value="1"/>
</dbReference>
<feature type="domain" description="HicB-like antitoxin of toxin-antitoxin system" evidence="1">
    <location>
        <begin position="7"/>
        <end position="105"/>
    </location>
</feature>
<evidence type="ECO:0000313" key="6">
    <source>
        <dbReference type="Proteomes" id="UP000235119"/>
    </source>
</evidence>
<dbReference type="Proteomes" id="UP000198437">
    <property type="component" value="Unassembled WGS sequence"/>
</dbReference>
<dbReference type="EMBL" id="VUAV01000065">
    <property type="protein sequence ID" value="KAA8811901.1"/>
    <property type="molecule type" value="Genomic_DNA"/>
</dbReference>
<evidence type="ECO:0000313" key="7">
    <source>
        <dbReference type="Proteomes" id="UP000324504"/>
    </source>
</evidence>
<comment type="caution">
    <text evidence="4">The sequence shown here is derived from an EMBL/GenBank/DDBJ whole genome shotgun (WGS) entry which is preliminary data.</text>
</comment>
<dbReference type="Pfam" id="PF15919">
    <property type="entry name" value="HicB_lk_antitox"/>
    <property type="match status" value="1"/>
</dbReference>
<evidence type="ECO:0000313" key="4">
    <source>
        <dbReference type="EMBL" id="PLT11575.1"/>
    </source>
</evidence>
<evidence type="ECO:0000259" key="1">
    <source>
        <dbReference type="Pfam" id="PF15919"/>
    </source>
</evidence>
<evidence type="ECO:0000313" key="3">
    <source>
        <dbReference type="EMBL" id="OXC23695.1"/>
    </source>
</evidence>
<dbReference type="InterPro" id="IPR035069">
    <property type="entry name" value="TTHA1013/TTHA0281-like"/>
</dbReference>